<dbReference type="PRINTS" id="PR00080">
    <property type="entry name" value="SDRFAMILY"/>
</dbReference>
<evidence type="ECO:0000256" key="2">
    <source>
        <dbReference type="ARBA" id="ARBA00023002"/>
    </source>
</evidence>
<evidence type="ECO:0000256" key="1">
    <source>
        <dbReference type="ARBA" id="ARBA00006484"/>
    </source>
</evidence>
<reference evidence="3 4" key="1">
    <citation type="submission" date="2024-09" db="EMBL/GenBank/DDBJ databases">
        <authorList>
            <person name="Sun Q."/>
            <person name="Mori K."/>
        </authorList>
    </citation>
    <scope>NUCLEOTIDE SEQUENCE [LARGE SCALE GENOMIC DNA]</scope>
    <source>
        <strain evidence="3 4">TBRC 3947</strain>
    </source>
</reference>
<dbReference type="SUPFAM" id="SSF51735">
    <property type="entry name" value="NAD(P)-binding Rossmann-fold domains"/>
    <property type="match status" value="1"/>
</dbReference>
<sequence length="249" mass="24535">MSGVHLGFTPGDTVIVTGAGSGIGRATAFAAAALGLRVVAWDIDGAAAAATADAVGGATVAATVDVGDDEQVGAALAGLGPVRYLVNNAGPPSGVERPFDEGILLGAGSVRRVTTAWLATPLPPASVPGSAEPRRAVVNVASVAGTTIGASPDWYPAAKAAIAGYTRHLAACRAGEVRANAVAPGMINTPRLAGFAASPVGQRALARVPLGRLGAPENVAHAILFLLSPLAAYVNGVVLVVDGGWTVAQ</sequence>
<dbReference type="Pfam" id="PF13561">
    <property type="entry name" value="adh_short_C2"/>
    <property type="match status" value="1"/>
</dbReference>
<protein>
    <submittedName>
        <fullName evidence="3">SDR family NAD(P)-dependent oxidoreductase</fullName>
        <ecNumber evidence="3">1.1.1.-</ecNumber>
    </submittedName>
</protein>
<dbReference type="PANTHER" id="PTHR43477:SF1">
    <property type="entry name" value="DIHYDROANTICAPSIN 7-DEHYDROGENASE"/>
    <property type="match status" value="1"/>
</dbReference>
<dbReference type="GO" id="GO:0016491">
    <property type="term" value="F:oxidoreductase activity"/>
    <property type="evidence" value="ECO:0007669"/>
    <property type="project" value="UniProtKB-KW"/>
</dbReference>
<dbReference type="PANTHER" id="PTHR43477">
    <property type="entry name" value="DIHYDROANTICAPSIN 7-DEHYDROGENASE"/>
    <property type="match status" value="1"/>
</dbReference>
<accession>A0ABV6LXY6</accession>
<dbReference type="RefSeq" id="WP_377246851.1">
    <property type="nucleotide sequence ID" value="NZ_JBHLUH010000007.1"/>
</dbReference>
<dbReference type="Gene3D" id="3.40.50.720">
    <property type="entry name" value="NAD(P)-binding Rossmann-like Domain"/>
    <property type="match status" value="1"/>
</dbReference>
<dbReference type="EC" id="1.1.1.-" evidence="3"/>
<dbReference type="PRINTS" id="PR00081">
    <property type="entry name" value="GDHRDH"/>
</dbReference>
<dbReference type="InterPro" id="IPR002347">
    <property type="entry name" value="SDR_fam"/>
</dbReference>
<evidence type="ECO:0000313" key="3">
    <source>
        <dbReference type="EMBL" id="MFC0527275.1"/>
    </source>
</evidence>
<organism evidence="3 4">
    <name type="scientific">Phytohabitans kaempferiae</name>
    <dbReference type="NCBI Taxonomy" id="1620943"/>
    <lineage>
        <taxon>Bacteria</taxon>
        <taxon>Bacillati</taxon>
        <taxon>Actinomycetota</taxon>
        <taxon>Actinomycetes</taxon>
        <taxon>Micromonosporales</taxon>
        <taxon>Micromonosporaceae</taxon>
    </lineage>
</organism>
<dbReference type="CDD" id="cd05233">
    <property type="entry name" value="SDR_c"/>
    <property type="match status" value="1"/>
</dbReference>
<keyword evidence="2 3" id="KW-0560">Oxidoreductase</keyword>
<dbReference type="EMBL" id="JBHLUH010000007">
    <property type="protein sequence ID" value="MFC0527275.1"/>
    <property type="molecule type" value="Genomic_DNA"/>
</dbReference>
<comment type="similarity">
    <text evidence="1">Belongs to the short-chain dehydrogenases/reductases (SDR) family.</text>
</comment>
<dbReference type="InterPro" id="IPR036291">
    <property type="entry name" value="NAD(P)-bd_dom_sf"/>
</dbReference>
<gene>
    <name evidence="3" type="ORF">ACFFIA_06345</name>
</gene>
<keyword evidence="4" id="KW-1185">Reference proteome</keyword>
<name>A0ABV6LXY6_9ACTN</name>
<comment type="caution">
    <text evidence="3">The sequence shown here is derived from an EMBL/GenBank/DDBJ whole genome shotgun (WGS) entry which is preliminary data.</text>
</comment>
<proteinExistence type="inferred from homology"/>
<dbReference type="InterPro" id="IPR051122">
    <property type="entry name" value="SDR_DHRS6-like"/>
</dbReference>
<dbReference type="Proteomes" id="UP001589867">
    <property type="component" value="Unassembled WGS sequence"/>
</dbReference>
<evidence type="ECO:0000313" key="4">
    <source>
        <dbReference type="Proteomes" id="UP001589867"/>
    </source>
</evidence>